<dbReference type="InterPro" id="IPR038765">
    <property type="entry name" value="Papain-like_cys_pep_sf"/>
</dbReference>
<evidence type="ECO:0000313" key="4">
    <source>
        <dbReference type="EMBL" id="MFE9170549.1"/>
    </source>
</evidence>
<sequence>MGSVENAVRPDTQPDFRPGGQSVPGNSSWGAESLDLDAYLGRIGYDGPRDAGAETLRALQRAHVAAVAFENVDVVLGRGVSLEPADLQRKLVLAGRGGYCFEHNLLFAAALERLGFPVTRFLGRVRRGSDRIRYRAHALLRVEADGRRWLADAGFGDEGVLEPVPLVAGAGIEVGGWRWRVVTEGDQWVLQSLHGDGWFDLYSFREERHFPVDFEVSNYYTAHSGRSTFVGRLIAMRGTADVRYLLRGRELTSTRPDGCSRRTELTGEQAVAALRDTFRIRLTEEEESLVLRHLQSC</sequence>
<name>A0ABW6KRN4_9ACTN</name>
<dbReference type="EMBL" id="JBIAFJ010000009">
    <property type="protein sequence ID" value="MFE9170549.1"/>
    <property type="molecule type" value="Genomic_DNA"/>
</dbReference>
<reference evidence="4 5" key="1">
    <citation type="submission" date="2024-10" db="EMBL/GenBank/DDBJ databases">
        <title>The Natural Products Discovery Center: Release of the First 8490 Sequenced Strains for Exploring Actinobacteria Biosynthetic Diversity.</title>
        <authorList>
            <person name="Kalkreuter E."/>
            <person name="Kautsar S.A."/>
            <person name="Yang D."/>
            <person name="Bader C.D."/>
            <person name="Teijaro C.N."/>
            <person name="Fluegel L."/>
            <person name="Davis C.M."/>
            <person name="Simpson J.R."/>
            <person name="Lauterbach L."/>
            <person name="Steele A.D."/>
            <person name="Gui C."/>
            <person name="Meng S."/>
            <person name="Li G."/>
            <person name="Viehrig K."/>
            <person name="Ye F."/>
            <person name="Su P."/>
            <person name="Kiefer A.F."/>
            <person name="Nichols A."/>
            <person name="Cepeda A.J."/>
            <person name="Yan W."/>
            <person name="Fan B."/>
            <person name="Jiang Y."/>
            <person name="Adhikari A."/>
            <person name="Zheng C.-J."/>
            <person name="Schuster L."/>
            <person name="Cowan T.M."/>
            <person name="Smanski M.J."/>
            <person name="Chevrette M.G."/>
            <person name="De Carvalho L.P.S."/>
            <person name="Shen B."/>
        </authorList>
    </citation>
    <scope>NUCLEOTIDE SEQUENCE [LARGE SCALE GENOMIC DNA]</scope>
    <source>
        <strain evidence="4 5">NPDC007147</strain>
    </source>
</reference>
<evidence type="ECO:0000256" key="2">
    <source>
        <dbReference type="RuleBase" id="RU003452"/>
    </source>
</evidence>
<evidence type="ECO:0000256" key="1">
    <source>
        <dbReference type="ARBA" id="ARBA00006547"/>
    </source>
</evidence>
<dbReference type="PANTHER" id="PTHR11786">
    <property type="entry name" value="N-HYDROXYARYLAMINE O-ACETYLTRANSFERASE"/>
    <property type="match status" value="1"/>
</dbReference>
<keyword evidence="5" id="KW-1185">Reference proteome</keyword>
<dbReference type="RefSeq" id="WP_234425804.1">
    <property type="nucleotide sequence ID" value="NZ_JBIAFJ010000009.1"/>
</dbReference>
<dbReference type="Proteomes" id="UP001601197">
    <property type="component" value="Unassembled WGS sequence"/>
</dbReference>
<evidence type="ECO:0000256" key="3">
    <source>
        <dbReference type="SAM" id="MobiDB-lite"/>
    </source>
</evidence>
<organism evidence="4 5">
    <name type="scientific">Streptomyces kebangsaanensis</name>
    <dbReference type="NCBI Taxonomy" id="864058"/>
    <lineage>
        <taxon>Bacteria</taxon>
        <taxon>Bacillati</taxon>
        <taxon>Actinomycetota</taxon>
        <taxon>Actinomycetes</taxon>
        <taxon>Kitasatosporales</taxon>
        <taxon>Streptomycetaceae</taxon>
        <taxon>Streptomyces</taxon>
    </lineage>
</organism>
<proteinExistence type="inferred from homology"/>
<dbReference type="Gene3D" id="2.40.128.150">
    <property type="entry name" value="Cysteine proteinases"/>
    <property type="match status" value="1"/>
</dbReference>
<evidence type="ECO:0000313" key="5">
    <source>
        <dbReference type="Proteomes" id="UP001601197"/>
    </source>
</evidence>
<feature type="region of interest" description="Disordered" evidence="3">
    <location>
        <begin position="1"/>
        <end position="29"/>
    </location>
</feature>
<accession>A0ABW6KRN4</accession>
<dbReference type="Pfam" id="PF00797">
    <property type="entry name" value="Acetyltransf_2"/>
    <property type="match status" value="1"/>
</dbReference>
<dbReference type="PANTHER" id="PTHR11786:SF0">
    <property type="entry name" value="ARYLAMINE N-ACETYLTRANSFERASE 4-RELATED"/>
    <property type="match status" value="1"/>
</dbReference>
<comment type="caution">
    <text evidence="4">The sequence shown here is derived from an EMBL/GenBank/DDBJ whole genome shotgun (WGS) entry which is preliminary data.</text>
</comment>
<protein>
    <submittedName>
        <fullName evidence="4">Arylamine N-acetyltransferase</fullName>
    </submittedName>
</protein>
<dbReference type="InterPro" id="IPR001447">
    <property type="entry name" value="Arylamine_N-AcTrfase"/>
</dbReference>
<dbReference type="SUPFAM" id="SSF54001">
    <property type="entry name" value="Cysteine proteinases"/>
    <property type="match status" value="1"/>
</dbReference>
<dbReference type="Gene3D" id="3.30.2140.10">
    <property type="entry name" value="Arylamine N-acetyltransferase"/>
    <property type="match status" value="1"/>
</dbReference>
<dbReference type="PRINTS" id="PR01543">
    <property type="entry name" value="ANATRNSFRASE"/>
</dbReference>
<comment type="similarity">
    <text evidence="1 2">Belongs to the arylamine N-acetyltransferase family.</text>
</comment>
<gene>
    <name evidence="4" type="ORF">ACFYNZ_13645</name>
</gene>